<evidence type="ECO:0000256" key="3">
    <source>
        <dbReference type="ARBA" id="ARBA00010594"/>
    </source>
</evidence>
<dbReference type="CDD" id="cd16016">
    <property type="entry name" value="AP-SPAP"/>
    <property type="match status" value="1"/>
</dbReference>
<evidence type="ECO:0000256" key="12">
    <source>
        <dbReference type="ARBA" id="ARBA00022963"/>
    </source>
</evidence>
<dbReference type="InterPro" id="IPR002591">
    <property type="entry name" value="Phosphodiest/P_Trfase"/>
</dbReference>
<evidence type="ECO:0000256" key="22">
    <source>
        <dbReference type="ARBA" id="ARBA00047322"/>
    </source>
</evidence>
<comment type="catalytic activity">
    <reaction evidence="24">
        <text>a 1-O-alkyl-sn-glycero-3-phosphocholine + H2O = a 1-O-alkyl-sn-glycerol + phosphocholine + H(+)</text>
        <dbReference type="Rhea" id="RHEA:36083"/>
        <dbReference type="ChEBI" id="CHEBI:15377"/>
        <dbReference type="ChEBI" id="CHEBI:15378"/>
        <dbReference type="ChEBI" id="CHEBI:15850"/>
        <dbReference type="ChEBI" id="CHEBI:30909"/>
        <dbReference type="ChEBI" id="CHEBI:295975"/>
    </reaction>
    <physiologicalReaction direction="left-to-right" evidence="24">
        <dbReference type="Rhea" id="RHEA:36084"/>
    </physiologicalReaction>
</comment>
<keyword evidence="12" id="KW-0442">Lipid degradation</keyword>
<evidence type="ECO:0000256" key="14">
    <source>
        <dbReference type="ARBA" id="ARBA00023136"/>
    </source>
</evidence>
<keyword evidence="6" id="KW-0597">Phosphoprotein</keyword>
<evidence type="ECO:0000256" key="23">
    <source>
        <dbReference type="ARBA" id="ARBA00047482"/>
    </source>
</evidence>
<evidence type="ECO:0000256" key="21">
    <source>
        <dbReference type="ARBA" id="ARBA00047290"/>
    </source>
</evidence>
<dbReference type="EMBL" id="CP106679">
    <property type="protein sequence ID" value="UXP32139.1"/>
    <property type="molecule type" value="Genomic_DNA"/>
</dbReference>
<dbReference type="InterPro" id="IPR017850">
    <property type="entry name" value="Alkaline_phosphatase_core_sf"/>
</dbReference>
<dbReference type="Proteomes" id="UP001065174">
    <property type="component" value="Chromosome"/>
</dbReference>
<evidence type="ECO:0000256" key="6">
    <source>
        <dbReference type="ARBA" id="ARBA00022553"/>
    </source>
</evidence>
<protein>
    <recommendedName>
        <fullName evidence="4">glycerophosphocholine cholinephosphodiesterase</fullName>
        <ecNumber evidence="4">3.1.4.38</ecNumber>
    </recommendedName>
    <alternativeName>
        <fullName evidence="19">Choline-specific glycerophosphodiester phosphodiesterase</fullName>
    </alternativeName>
    <alternativeName>
        <fullName evidence="18">Ectonucleotide pyrophosphatase/phosphodiesterase family member 6</fullName>
    </alternativeName>
</protein>
<dbReference type="PANTHER" id="PTHR10151:SF66">
    <property type="entry name" value="GLYCEROPHOSPHOCHOLINE CHOLINEPHOSPHODIESTERASE ENPP6"/>
    <property type="match status" value="1"/>
</dbReference>
<organism evidence="32 33">
    <name type="scientific">Reichenbachiella agarivorans</name>
    <dbReference type="NCBI Taxonomy" id="2979464"/>
    <lineage>
        <taxon>Bacteria</taxon>
        <taxon>Pseudomonadati</taxon>
        <taxon>Bacteroidota</taxon>
        <taxon>Cytophagia</taxon>
        <taxon>Cytophagales</taxon>
        <taxon>Reichenbachiellaceae</taxon>
        <taxon>Reichenbachiella</taxon>
    </lineage>
</organism>
<comment type="catalytic activity">
    <reaction evidence="26">
        <text>1-tetradecanoyl-sn-glycero-3-phosphocholine + H2O = 1-tetradecanoyl-sn-glycerol + phosphocholine + H(+)</text>
        <dbReference type="Rhea" id="RHEA:40999"/>
        <dbReference type="ChEBI" id="CHEBI:15377"/>
        <dbReference type="ChEBI" id="CHEBI:15378"/>
        <dbReference type="ChEBI" id="CHEBI:64489"/>
        <dbReference type="ChEBI" id="CHEBI:75536"/>
        <dbReference type="ChEBI" id="CHEBI:295975"/>
    </reaction>
    <physiologicalReaction direction="left-to-right" evidence="26">
        <dbReference type="Rhea" id="RHEA:41000"/>
    </physiologicalReaction>
</comment>
<keyword evidence="8" id="KW-0479">Metal-binding</keyword>
<comment type="subcellular location">
    <subcellularLocation>
        <location evidence="2">Cell membrane</location>
        <topology evidence="2">Lipid-anchor</topology>
        <topology evidence="2">GPI-anchor</topology>
    </subcellularLocation>
</comment>
<reference evidence="32" key="1">
    <citation type="submission" date="2022-09" db="EMBL/GenBank/DDBJ databases">
        <title>Comparative genomics and taxonomic characterization of three novel marine species of genus Reichenbachiella exhibiting antioxidant and polysaccharide degradation activities.</title>
        <authorList>
            <person name="Muhammad N."/>
            <person name="Lee Y.-J."/>
            <person name="Ko J."/>
            <person name="Kim S.-G."/>
        </authorList>
    </citation>
    <scope>NUCLEOTIDE SEQUENCE</scope>
    <source>
        <strain evidence="32">BKB1-1</strain>
    </source>
</reference>
<keyword evidence="7" id="KW-0336">GPI-anchor</keyword>
<evidence type="ECO:0000256" key="20">
    <source>
        <dbReference type="ARBA" id="ARBA00046203"/>
    </source>
</evidence>
<comment type="similarity">
    <text evidence="3">Belongs to the nucleotide pyrophosphatase/phosphodiesterase family.</text>
</comment>
<keyword evidence="10" id="KW-0378">Hydrolase</keyword>
<evidence type="ECO:0000256" key="28">
    <source>
        <dbReference type="ARBA" id="ARBA00048234"/>
    </source>
</evidence>
<comment type="catalytic activity">
    <reaction evidence="25">
        <text>a 1-acyl-sn-glycero-3-phosphocholine + H2O = a 1-acyl-sn-glycerol + phosphocholine + H(+)</text>
        <dbReference type="Rhea" id="RHEA:44720"/>
        <dbReference type="ChEBI" id="CHEBI:15377"/>
        <dbReference type="ChEBI" id="CHEBI:15378"/>
        <dbReference type="ChEBI" id="CHEBI:58168"/>
        <dbReference type="ChEBI" id="CHEBI:64683"/>
        <dbReference type="ChEBI" id="CHEBI:295975"/>
    </reaction>
    <physiologicalReaction direction="left-to-right" evidence="25">
        <dbReference type="Rhea" id="RHEA:44721"/>
    </physiologicalReaction>
</comment>
<keyword evidence="5" id="KW-1003">Cell membrane</keyword>
<comment type="catalytic activity">
    <reaction evidence="28">
        <text>sphing-4-enine-phosphocholine + H2O = sphing-4-enine + phosphocholine + H(+)</text>
        <dbReference type="Rhea" id="RHEA:41095"/>
        <dbReference type="ChEBI" id="CHEBI:15377"/>
        <dbReference type="ChEBI" id="CHEBI:15378"/>
        <dbReference type="ChEBI" id="CHEBI:57756"/>
        <dbReference type="ChEBI" id="CHEBI:58906"/>
        <dbReference type="ChEBI" id="CHEBI:295975"/>
    </reaction>
    <physiologicalReaction direction="left-to-right" evidence="28">
        <dbReference type="Rhea" id="RHEA:41096"/>
    </physiologicalReaction>
</comment>
<name>A0ABY6CNN6_9BACT</name>
<evidence type="ECO:0000256" key="19">
    <source>
        <dbReference type="ARBA" id="ARBA00032556"/>
    </source>
</evidence>
<evidence type="ECO:0000256" key="5">
    <source>
        <dbReference type="ARBA" id="ARBA00022475"/>
    </source>
</evidence>
<comment type="catalytic activity">
    <reaction evidence="31">
        <text>1-(5Z,8Z,11Z,14Z-eicosatetraenoyl)-sn-glycero-3-phosphocholine + H2O = 1-(5Z,8Z,11Z,14Z-eicosatetraenoyl)-sn-glycerol + phosphocholine + H(+)</text>
        <dbReference type="Rhea" id="RHEA:41003"/>
        <dbReference type="ChEBI" id="CHEBI:15377"/>
        <dbReference type="ChEBI" id="CHEBI:15378"/>
        <dbReference type="ChEBI" id="CHEBI:34071"/>
        <dbReference type="ChEBI" id="CHEBI:74344"/>
        <dbReference type="ChEBI" id="CHEBI:295975"/>
    </reaction>
    <physiologicalReaction direction="left-to-right" evidence="31">
        <dbReference type="Rhea" id="RHEA:41004"/>
    </physiologicalReaction>
</comment>
<dbReference type="Gene3D" id="3.30.1360.150">
    <property type="match status" value="1"/>
</dbReference>
<dbReference type="InterPro" id="IPR026263">
    <property type="entry name" value="Alkaline_phosphatase_prok"/>
</dbReference>
<keyword evidence="13" id="KW-0443">Lipid metabolism</keyword>
<keyword evidence="17" id="KW-0449">Lipoprotein</keyword>
<dbReference type="PANTHER" id="PTHR10151">
    <property type="entry name" value="ECTONUCLEOTIDE PYROPHOSPHATASE/PHOSPHODIESTERASE"/>
    <property type="match status" value="1"/>
</dbReference>
<evidence type="ECO:0000256" key="2">
    <source>
        <dbReference type="ARBA" id="ARBA00004609"/>
    </source>
</evidence>
<gene>
    <name evidence="32" type="ORF">N6H18_17495</name>
</gene>
<evidence type="ECO:0000256" key="13">
    <source>
        <dbReference type="ARBA" id="ARBA00023098"/>
    </source>
</evidence>
<keyword evidence="11" id="KW-0862">Zinc</keyword>
<evidence type="ECO:0000256" key="8">
    <source>
        <dbReference type="ARBA" id="ARBA00022723"/>
    </source>
</evidence>
<dbReference type="RefSeq" id="WP_262309575.1">
    <property type="nucleotide sequence ID" value="NZ_CP106679.1"/>
</dbReference>
<evidence type="ECO:0000256" key="15">
    <source>
        <dbReference type="ARBA" id="ARBA00023157"/>
    </source>
</evidence>
<dbReference type="Gene3D" id="3.40.720.10">
    <property type="entry name" value="Alkaline Phosphatase, subunit A"/>
    <property type="match status" value="1"/>
</dbReference>
<keyword evidence="15" id="KW-1015">Disulfide bond</keyword>
<evidence type="ECO:0000256" key="30">
    <source>
        <dbReference type="ARBA" id="ARBA00049092"/>
    </source>
</evidence>
<comment type="cofactor">
    <cofactor evidence="1">
        <name>Zn(2+)</name>
        <dbReference type="ChEBI" id="CHEBI:29105"/>
    </cofactor>
</comment>
<comment type="catalytic activity">
    <reaction evidence="22">
        <text>1-(9Z-octadecenoyl)-sn-glycero-3-phosphocholine + H2O = 1-(9Z-octadecenoyl)-sn-glycerol + phosphocholine + H(+)</text>
        <dbReference type="Rhea" id="RHEA:41091"/>
        <dbReference type="ChEBI" id="CHEBI:15377"/>
        <dbReference type="ChEBI" id="CHEBI:15378"/>
        <dbReference type="ChEBI" id="CHEBI:28610"/>
        <dbReference type="ChEBI" id="CHEBI:75757"/>
        <dbReference type="ChEBI" id="CHEBI:295975"/>
    </reaction>
    <physiologicalReaction direction="left-to-right" evidence="22">
        <dbReference type="Rhea" id="RHEA:41092"/>
    </physiologicalReaction>
</comment>
<evidence type="ECO:0000256" key="7">
    <source>
        <dbReference type="ARBA" id="ARBA00022622"/>
    </source>
</evidence>
<evidence type="ECO:0000256" key="11">
    <source>
        <dbReference type="ARBA" id="ARBA00022833"/>
    </source>
</evidence>
<evidence type="ECO:0000256" key="29">
    <source>
        <dbReference type="ARBA" id="ARBA00048703"/>
    </source>
</evidence>
<evidence type="ECO:0000256" key="18">
    <source>
        <dbReference type="ARBA" id="ARBA00031167"/>
    </source>
</evidence>
<comment type="catalytic activity">
    <reaction evidence="30">
        <text>1-(9Z,12Z)-octadecadienoyl-sn-glycero-3-phosphocholine + H2O = 1-(9Z,12Z-octadecadienoyl)-sn-glycerol + phosphocholine + H(+)</text>
        <dbReference type="Rhea" id="RHEA:41115"/>
        <dbReference type="ChEBI" id="CHEBI:15377"/>
        <dbReference type="ChEBI" id="CHEBI:15378"/>
        <dbReference type="ChEBI" id="CHEBI:28733"/>
        <dbReference type="ChEBI" id="CHEBI:75561"/>
        <dbReference type="ChEBI" id="CHEBI:295975"/>
    </reaction>
    <physiologicalReaction direction="left-to-right" evidence="30">
        <dbReference type="Rhea" id="RHEA:41116"/>
    </physiologicalReaction>
</comment>
<dbReference type="NCBIfam" id="NF042991">
    <property type="entry name" value="alk_phos_PafA"/>
    <property type="match status" value="1"/>
</dbReference>
<keyword evidence="33" id="KW-1185">Reference proteome</keyword>
<comment type="function">
    <text evidence="20">Choline-specific glycerophosphodiesterase that hydrolyzes glycerophosphocholine (GPC) and lysophosphatidylcholine (LPC) and contributes to supplying choline to the cells. Has a preference for LPC with short (12:0 and 14:0) or polyunsaturated (18:2 and 20:4) fatty acids. In vitro, hydrolyzes only choline-containing lysophospholipids, such as sphingosylphosphorylcholine (SPC), platelet-activating factor (PAF) and lysoPAF, but not other lysophospholipids.</text>
</comment>
<evidence type="ECO:0000256" key="26">
    <source>
        <dbReference type="ARBA" id="ARBA00047779"/>
    </source>
</evidence>
<evidence type="ECO:0000256" key="17">
    <source>
        <dbReference type="ARBA" id="ARBA00023288"/>
    </source>
</evidence>
<evidence type="ECO:0000256" key="16">
    <source>
        <dbReference type="ARBA" id="ARBA00023180"/>
    </source>
</evidence>
<evidence type="ECO:0000256" key="25">
    <source>
        <dbReference type="ARBA" id="ARBA00047600"/>
    </source>
</evidence>
<evidence type="ECO:0000313" key="33">
    <source>
        <dbReference type="Proteomes" id="UP001065174"/>
    </source>
</evidence>
<comment type="catalytic activity">
    <reaction evidence="23">
        <text>glycero-2-phosphocholine + H2O = phosphocholine + glycerol + H(+)</text>
        <dbReference type="Rhea" id="RHEA:61684"/>
        <dbReference type="ChEBI" id="CHEBI:15377"/>
        <dbReference type="ChEBI" id="CHEBI:15378"/>
        <dbReference type="ChEBI" id="CHEBI:17754"/>
        <dbReference type="ChEBI" id="CHEBI:144950"/>
        <dbReference type="ChEBI" id="CHEBI:295975"/>
    </reaction>
    <physiologicalReaction direction="left-to-right" evidence="23">
        <dbReference type="Rhea" id="RHEA:61685"/>
    </physiologicalReaction>
</comment>
<proteinExistence type="inferred from homology"/>
<evidence type="ECO:0000256" key="1">
    <source>
        <dbReference type="ARBA" id="ARBA00001947"/>
    </source>
</evidence>
<dbReference type="PIRSF" id="PIRSF031924">
    <property type="entry name" value="Pi-irrepressible_AP"/>
    <property type="match status" value="1"/>
</dbReference>
<keyword evidence="9" id="KW-0732">Signal</keyword>
<evidence type="ECO:0000256" key="10">
    <source>
        <dbReference type="ARBA" id="ARBA00022801"/>
    </source>
</evidence>
<evidence type="ECO:0000256" key="27">
    <source>
        <dbReference type="ARBA" id="ARBA00048209"/>
    </source>
</evidence>
<evidence type="ECO:0000256" key="24">
    <source>
        <dbReference type="ARBA" id="ARBA00047494"/>
    </source>
</evidence>
<comment type="catalytic activity">
    <reaction evidence="27">
        <text>1-hexadecanoyl-sn-glycero-3-phosphocholine + H2O = 1-hexadecanoyl-sn-glycerol + phosphocholine + H(+)</text>
        <dbReference type="Rhea" id="RHEA:41119"/>
        <dbReference type="ChEBI" id="CHEBI:15377"/>
        <dbReference type="ChEBI" id="CHEBI:15378"/>
        <dbReference type="ChEBI" id="CHEBI:72998"/>
        <dbReference type="ChEBI" id="CHEBI:75542"/>
        <dbReference type="ChEBI" id="CHEBI:295975"/>
    </reaction>
    <physiologicalReaction direction="left-to-right" evidence="27">
        <dbReference type="Rhea" id="RHEA:41120"/>
    </physiologicalReaction>
</comment>
<keyword evidence="16" id="KW-0325">Glycoprotein</keyword>
<evidence type="ECO:0000313" key="32">
    <source>
        <dbReference type="EMBL" id="UXP32139.1"/>
    </source>
</evidence>
<comment type="catalytic activity">
    <reaction evidence="29">
        <text>sn-glycerol 3-phosphocholine + H2O = phosphocholine + glycerol + H(+)</text>
        <dbReference type="Rhea" id="RHEA:19545"/>
        <dbReference type="ChEBI" id="CHEBI:15377"/>
        <dbReference type="ChEBI" id="CHEBI:15378"/>
        <dbReference type="ChEBI" id="CHEBI:16870"/>
        <dbReference type="ChEBI" id="CHEBI:17754"/>
        <dbReference type="ChEBI" id="CHEBI:295975"/>
        <dbReference type="EC" id="3.1.4.38"/>
    </reaction>
    <physiologicalReaction direction="left-to-right" evidence="29">
        <dbReference type="Rhea" id="RHEA:19546"/>
    </physiologicalReaction>
</comment>
<evidence type="ECO:0000256" key="9">
    <source>
        <dbReference type="ARBA" id="ARBA00022729"/>
    </source>
</evidence>
<accession>A0ABY6CNN6</accession>
<dbReference type="EC" id="3.1.4.38" evidence="4"/>
<dbReference type="SUPFAM" id="SSF53649">
    <property type="entry name" value="Alkaline phosphatase-like"/>
    <property type="match status" value="1"/>
</dbReference>
<comment type="catalytic activity">
    <reaction evidence="21">
        <text>1-dodecanoyl-sn-glycero-3-phosphocholine + H2O = 1-dodecanoyl-sn-glycerol + phosphocholine + H(+)</text>
        <dbReference type="Rhea" id="RHEA:41127"/>
        <dbReference type="ChEBI" id="CHEBI:15377"/>
        <dbReference type="ChEBI" id="CHEBI:15378"/>
        <dbReference type="ChEBI" id="CHEBI:74966"/>
        <dbReference type="ChEBI" id="CHEBI:75529"/>
        <dbReference type="ChEBI" id="CHEBI:295975"/>
    </reaction>
    <physiologicalReaction direction="left-to-right" evidence="21">
        <dbReference type="Rhea" id="RHEA:41128"/>
    </physiologicalReaction>
</comment>
<keyword evidence="14" id="KW-0472">Membrane</keyword>
<sequence length="543" mass="60673">MKRTLLVIMTLLSGLVSQGQSKVERPKLVVGIIVDQMREEYLYRFYDHYSEGGFKRMMNDGFEVKNAHFNYIPTKTAPGHASVYTGTTPRVHGIIANEWYDKQSKEEMYCVSDPAAKNVGGSQKTGYISPVNLQTTTITDELGLFFQDRSKIIGMSIKDRGAVLPAGHNPDAAYWYDTETGQFMSSDYYMKELPKWVQKFNKRDLVSQYMNGRWDTFLPIQKYVESAEDDRPTEHALIKGAKAVFPYDLNKADKKSSVIKTTPWGNTILMDFAKACLEAEDFGTDDITDFLAISFSSTDYIGHAFGPYSKEIEDTYVRLDRDLASLFNLLDEKVGKGQWSMFLSADHAVAAIPEAMKAKKIPADYWDEYTIHAVLNESLNATFGASPLVENVSNEQVFLNHGLIKEKSLSLSEVKRAVMALLTETTGINAVYPSEEISNYSGTNYDVAMLAAGYNQQRSGDVLLIANSGWLGGNPQGEHHGTTHGSHYTYDTHVPMLFYGWGIKKGKTVQYHPVTDIAPTLSMLLNIGIPSGATGRPIQEIFE</sequence>
<evidence type="ECO:0000256" key="4">
    <source>
        <dbReference type="ARBA" id="ARBA00012318"/>
    </source>
</evidence>
<dbReference type="Pfam" id="PF01663">
    <property type="entry name" value="Phosphodiest"/>
    <property type="match status" value="1"/>
</dbReference>
<evidence type="ECO:0000256" key="31">
    <source>
        <dbReference type="ARBA" id="ARBA00049320"/>
    </source>
</evidence>